<dbReference type="Pfam" id="PF20001">
    <property type="entry name" value="DUF6428"/>
    <property type="match status" value="1"/>
</dbReference>
<organism evidence="1 2">
    <name type="scientific">Mesonia algae</name>
    <dbReference type="NCBI Taxonomy" id="213248"/>
    <lineage>
        <taxon>Bacteria</taxon>
        <taxon>Pseudomonadati</taxon>
        <taxon>Bacteroidota</taxon>
        <taxon>Flavobacteriia</taxon>
        <taxon>Flavobacteriales</taxon>
        <taxon>Flavobacteriaceae</taxon>
        <taxon>Mesonia</taxon>
    </lineage>
</organism>
<dbReference type="EMBL" id="QKYV01000005">
    <property type="protein sequence ID" value="PZW39603.1"/>
    <property type="molecule type" value="Genomic_DNA"/>
</dbReference>
<gene>
    <name evidence="1" type="ORF">LX95_01963</name>
</gene>
<keyword evidence="2" id="KW-1185">Reference proteome</keyword>
<dbReference type="Proteomes" id="UP000249542">
    <property type="component" value="Unassembled WGS sequence"/>
</dbReference>
<comment type="caution">
    <text evidence="1">The sequence shown here is derived from an EMBL/GenBank/DDBJ whole genome shotgun (WGS) entry which is preliminary data.</text>
</comment>
<dbReference type="AlphaFoldDB" id="A0A2W7ILY0"/>
<proteinExistence type="predicted"/>
<reference evidence="1 2" key="1">
    <citation type="submission" date="2018-06" db="EMBL/GenBank/DDBJ databases">
        <title>Genomic Encyclopedia of Archaeal and Bacterial Type Strains, Phase II (KMG-II): from individual species to whole genera.</title>
        <authorList>
            <person name="Goeker M."/>
        </authorList>
    </citation>
    <scope>NUCLEOTIDE SEQUENCE [LARGE SCALE GENOMIC DNA]</scope>
    <source>
        <strain evidence="1 2">DSM 15361</strain>
    </source>
</reference>
<evidence type="ECO:0000313" key="1">
    <source>
        <dbReference type="EMBL" id="PZW39603.1"/>
    </source>
</evidence>
<protein>
    <submittedName>
        <fullName evidence="1">Uncharacterized protein</fullName>
    </submittedName>
</protein>
<dbReference type="InterPro" id="IPR045534">
    <property type="entry name" value="DUF6428"/>
</dbReference>
<dbReference type="RefSeq" id="WP_111541256.1">
    <property type="nucleotide sequence ID" value="NZ_QKYV01000005.1"/>
</dbReference>
<name>A0A2W7ILY0_9FLAO</name>
<evidence type="ECO:0000313" key="2">
    <source>
        <dbReference type="Proteomes" id="UP000249542"/>
    </source>
</evidence>
<sequence length="154" mass="17325">MNLEEFKSQLSTLEKIYFQLPSGALVSSHFHVTEVAKVEKEFVDCGGEFRKEEKISLQLWEADDYDHRLHPEKLVAILNTAESALSLKNVDIEVEYQGNTIETYDLNFSKGEFLLVSKKTDCLAKDQCGIPEKKLKVELSGMTNNACTPNSGCC</sequence>
<accession>A0A2W7ILY0</accession>